<dbReference type="Proteomes" id="UP000789901">
    <property type="component" value="Unassembled WGS sequence"/>
</dbReference>
<accession>A0ABN7XDB2</accession>
<organism evidence="1 2">
    <name type="scientific">Gigaspora margarita</name>
    <dbReference type="NCBI Taxonomy" id="4874"/>
    <lineage>
        <taxon>Eukaryota</taxon>
        <taxon>Fungi</taxon>
        <taxon>Fungi incertae sedis</taxon>
        <taxon>Mucoromycota</taxon>
        <taxon>Glomeromycotina</taxon>
        <taxon>Glomeromycetes</taxon>
        <taxon>Diversisporales</taxon>
        <taxon>Gigasporaceae</taxon>
        <taxon>Gigaspora</taxon>
    </lineage>
</organism>
<evidence type="ECO:0000313" key="1">
    <source>
        <dbReference type="EMBL" id="CAG8852416.1"/>
    </source>
</evidence>
<evidence type="ECO:0000313" key="2">
    <source>
        <dbReference type="Proteomes" id="UP000789901"/>
    </source>
</evidence>
<gene>
    <name evidence="1" type="ORF">GMARGA_LOCUS41237</name>
</gene>
<keyword evidence="2" id="KW-1185">Reference proteome</keyword>
<dbReference type="EMBL" id="CAJVQB010111678">
    <property type="protein sequence ID" value="CAG8852416.1"/>
    <property type="molecule type" value="Genomic_DNA"/>
</dbReference>
<name>A0ABN7XDB2_GIGMA</name>
<feature type="non-terminal residue" evidence="1">
    <location>
        <position position="59"/>
    </location>
</feature>
<feature type="non-terminal residue" evidence="1">
    <location>
        <position position="1"/>
    </location>
</feature>
<sequence>LVEDLEFFEIRKTPVVLFVTQRLSHLEASLQSGILKPPISQEIKSKFEDNNFEMELYIT</sequence>
<comment type="caution">
    <text evidence="1">The sequence shown here is derived from an EMBL/GenBank/DDBJ whole genome shotgun (WGS) entry which is preliminary data.</text>
</comment>
<reference evidence="1 2" key="1">
    <citation type="submission" date="2021-06" db="EMBL/GenBank/DDBJ databases">
        <authorList>
            <person name="Kallberg Y."/>
            <person name="Tangrot J."/>
            <person name="Rosling A."/>
        </authorList>
    </citation>
    <scope>NUCLEOTIDE SEQUENCE [LARGE SCALE GENOMIC DNA]</scope>
    <source>
        <strain evidence="1 2">120-4 pot B 10/14</strain>
    </source>
</reference>
<proteinExistence type="predicted"/>
<protein>
    <submittedName>
        <fullName evidence="1">18970_t:CDS:1</fullName>
    </submittedName>
</protein>